<dbReference type="KEGG" id="tcs:IMZ38_05960"/>
<dbReference type="Gene3D" id="3.40.50.300">
    <property type="entry name" value="P-loop containing nucleotide triphosphate hydrolases"/>
    <property type="match status" value="1"/>
</dbReference>
<dbReference type="PANTHER" id="PTHR42939">
    <property type="entry name" value="ABC TRANSPORTER ATP-BINDING PROTEIN ALBC-RELATED"/>
    <property type="match status" value="1"/>
</dbReference>
<evidence type="ECO:0000256" key="1">
    <source>
        <dbReference type="ARBA" id="ARBA00022448"/>
    </source>
</evidence>
<dbReference type="InterPro" id="IPR003593">
    <property type="entry name" value="AAA+_ATPase"/>
</dbReference>
<dbReference type="PANTHER" id="PTHR42939:SF1">
    <property type="entry name" value="ABC TRANSPORTER ATP-BINDING PROTEIN ALBC-RELATED"/>
    <property type="match status" value="1"/>
</dbReference>
<dbReference type="Proteomes" id="UP000593766">
    <property type="component" value="Chromosome"/>
</dbReference>
<keyword evidence="6" id="KW-1185">Reference proteome</keyword>
<accession>A0A7M1USW4</accession>
<evidence type="ECO:0000256" key="3">
    <source>
        <dbReference type="ARBA" id="ARBA00022840"/>
    </source>
</evidence>
<name>A0A7M1USW4_9CREN</name>
<evidence type="ECO:0000256" key="2">
    <source>
        <dbReference type="ARBA" id="ARBA00022741"/>
    </source>
</evidence>
<dbReference type="GO" id="GO:0005524">
    <property type="term" value="F:ATP binding"/>
    <property type="evidence" value="ECO:0007669"/>
    <property type="project" value="UniProtKB-KW"/>
</dbReference>
<dbReference type="GO" id="GO:0016887">
    <property type="term" value="F:ATP hydrolysis activity"/>
    <property type="evidence" value="ECO:0007669"/>
    <property type="project" value="InterPro"/>
</dbReference>
<reference evidence="5 6" key="1">
    <citation type="submission" date="2020-10" db="EMBL/GenBank/DDBJ databases">
        <title>Complete genome sequence of Thermosphaera aggregans strain 3507.</title>
        <authorList>
            <person name="Zayulina K.S."/>
            <person name="Elcheninov A.G."/>
            <person name="Toshchakov S.V."/>
            <person name="Kublanov I.V."/>
            <person name="Kochetkova T.V."/>
        </authorList>
    </citation>
    <scope>NUCLEOTIDE SEQUENCE [LARGE SCALE GENOMIC DNA]</scope>
    <source>
        <strain evidence="5 6">3507</strain>
    </source>
</reference>
<keyword evidence="2" id="KW-0547">Nucleotide-binding</keyword>
<dbReference type="AlphaFoldDB" id="A0A7M1USW4"/>
<sequence length="250" mass="28068">MCDDPLLRVSNLVVKYGLFTAVNRVSFQLCPGEVYCLLGPNGAGKTSTIRAIAGLVKPAEGFVEILGRNPFTDSNVKNDFGYVAEDPILIESLTVREHIEFVAAVRGLGKEFEEWVNRLVKAFEFSPHLDKPVYTLSRGNRQKASLILALMHKPRILILDEPFTGLDFESSSVLKRIIENWRSNSQGVLMSTHILEIAEKICNRIGVIVDGRLIFEDTTENVKTRLKGEEVFSKLLNELIKNSVLHDRVE</sequence>
<gene>
    <name evidence="5" type="ORF">IMZ38_05960</name>
</gene>
<dbReference type="InterPro" id="IPR051782">
    <property type="entry name" value="ABC_Transporter_VariousFunc"/>
</dbReference>
<keyword evidence="3 5" id="KW-0067">ATP-binding</keyword>
<dbReference type="SMART" id="SM00382">
    <property type="entry name" value="AAA"/>
    <property type="match status" value="1"/>
</dbReference>
<dbReference type="InterPro" id="IPR027417">
    <property type="entry name" value="P-loop_NTPase"/>
</dbReference>
<organism evidence="5 6">
    <name type="scientific">Thermosphaera chiliense</name>
    <dbReference type="NCBI Taxonomy" id="3402707"/>
    <lineage>
        <taxon>Archaea</taxon>
        <taxon>Thermoproteota</taxon>
        <taxon>Thermoprotei</taxon>
        <taxon>Desulfurococcales</taxon>
        <taxon>Desulfurococcaceae</taxon>
        <taxon>Thermosphaera</taxon>
    </lineage>
</organism>
<dbReference type="Pfam" id="PF00005">
    <property type="entry name" value="ABC_tran"/>
    <property type="match status" value="1"/>
</dbReference>
<dbReference type="PROSITE" id="PS50893">
    <property type="entry name" value="ABC_TRANSPORTER_2"/>
    <property type="match status" value="1"/>
</dbReference>
<dbReference type="GeneID" id="59454944"/>
<evidence type="ECO:0000313" key="5">
    <source>
        <dbReference type="EMBL" id="QOR94172.1"/>
    </source>
</evidence>
<dbReference type="RefSeq" id="WP_193435974.1">
    <property type="nucleotide sequence ID" value="NZ_CP063144.1"/>
</dbReference>
<evidence type="ECO:0000259" key="4">
    <source>
        <dbReference type="PROSITE" id="PS50893"/>
    </source>
</evidence>
<dbReference type="SUPFAM" id="SSF52540">
    <property type="entry name" value="P-loop containing nucleoside triphosphate hydrolases"/>
    <property type="match status" value="1"/>
</dbReference>
<proteinExistence type="predicted"/>
<dbReference type="CDD" id="cd03230">
    <property type="entry name" value="ABC_DR_subfamily_A"/>
    <property type="match status" value="1"/>
</dbReference>
<dbReference type="EMBL" id="CP063144">
    <property type="protein sequence ID" value="QOR94172.1"/>
    <property type="molecule type" value="Genomic_DNA"/>
</dbReference>
<feature type="domain" description="ABC transporter" evidence="4">
    <location>
        <begin position="7"/>
        <end position="235"/>
    </location>
</feature>
<evidence type="ECO:0000313" key="6">
    <source>
        <dbReference type="Proteomes" id="UP000593766"/>
    </source>
</evidence>
<dbReference type="InterPro" id="IPR003439">
    <property type="entry name" value="ABC_transporter-like_ATP-bd"/>
</dbReference>
<dbReference type="OrthoDB" id="18722at2157"/>
<protein>
    <submittedName>
        <fullName evidence="5">ABC transporter ATP-binding protein</fullName>
    </submittedName>
</protein>
<keyword evidence="1" id="KW-0813">Transport</keyword>